<dbReference type="CDD" id="cd02109">
    <property type="entry name" value="arch_bact_SO_family_Moco"/>
    <property type="match status" value="1"/>
</dbReference>
<name>A0A832MKP8_UNCEI</name>
<comment type="caution">
    <text evidence="2">The sequence shown here is derived from an EMBL/GenBank/DDBJ whole genome shotgun (WGS) entry which is preliminary data.</text>
</comment>
<dbReference type="GO" id="GO:0016491">
    <property type="term" value="F:oxidoreductase activity"/>
    <property type="evidence" value="ECO:0007669"/>
    <property type="project" value="InterPro"/>
</dbReference>
<protein>
    <submittedName>
        <fullName evidence="2">Sulfite oxidase-like oxidoreductase</fullName>
    </submittedName>
</protein>
<gene>
    <name evidence="2" type="ORF">ENR23_11390</name>
</gene>
<accession>A0A832MKP8</accession>
<dbReference type="InterPro" id="IPR000572">
    <property type="entry name" value="OxRdtase_Mopterin-bd_dom"/>
</dbReference>
<organism evidence="2">
    <name type="scientific">Eiseniibacteriota bacterium</name>
    <dbReference type="NCBI Taxonomy" id="2212470"/>
    <lineage>
        <taxon>Bacteria</taxon>
        <taxon>Candidatus Eiseniibacteriota</taxon>
    </lineage>
</organism>
<dbReference type="SUPFAM" id="SSF56524">
    <property type="entry name" value="Oxidoreductase molybdopterin-binding domain"/>
    <property type="match status" value="1"/>
</dbReference>
<dbReference type="EMBL" id="DSQF01000022">
    <property type="protein sequence ID" value="HGZ44002.1"/>
    <property type="molecule type" value="Genomic_DNA"/>
</dbReference>
<evidence type="ECO:0000313" key="2">
    <source>
        <dbReference type="EMBL" id="HGZ44002.1"/>
    </source>
</evidence>
<dbReference type="InterPro" id="IPR036374">
    <property type="entry name" value="OxRdtase_Mopterin-bd_sf"/>
</dbReference>
<dbReference type="Gene3D" id="3.90.420.10">
    <property type="entry name" value="Oxidoreductase, molybdopterin-binding domain"/>
    <property type="match status" value="1"/>
</dbReference>
<dbReference type="InterPro" id="IPR008335">
    <property type="entry name" value="Mopterin_OxRdtase_euk"/>
</dbReference>
<dbReference type="PRINTS" id="PR00407">
    <property type="entry name" value="EUMOPTERIN"/>
</dbReference>
<proteinExistence type="predicted"/>
<evidence type="ECO:0000259" key="1">
    <source>
        <dbReference type="Pfam" id="PF00174"/>
    </source>
</evidence>
<dbReference type="PANTHER" id="PTHR43032:SF4">
    <property type="entry name" value="OXIDOREDUCTASE MOLYBDOPTERIN-BINDING DOMAIN-CONTAINING PROTEIN"/>
    <property type="match status" value="1"/>
</dbReference>
<reference evidence="2" key="1">
    <citation type="journal article" date="2020" name="mSystems">
        <title>Genome- and Community-Level Interaction Insights into Carbon Utilization and Element Cycling Functions of Hydrothermarchaeota in Hydrothermal Sediment.</title>
        <authorList>
            <person name="Zhou Z."/>
            <person name="Liu Y."/>
            <person name="Xu W."/>
            <person name="Pan J."/>
            <person name="Luo Z.H."/>
            <person name="Li M."/>
        </authorList>
    </citation>
    <scope>NUCLEOTIDE SEQUENCE [LARGE SCALE GENOMIC DNA]</scope>
    <source>
        <strain evidence="2">SpSt-381</strain>
    </source>
</reference>
<dbReference type="Pfam" id="PF00174">
    <property type="entry name" value="Oxidored_molyb"/>
    <property type="match status" value="1"/>
</dbReference>
<sequence>MADTLSSPRQEPRLPPGQVLTDKWPVLHYGSVPRVDLATWDFRVQGLVERTARWTWDEFQALPRVRVRSDIHCVTRWSRYDNLWSGVPVRVVLNAAGARPEARFAVVHAEQGFTTNLPLSELLQDDVLLADTHDGEPLTPDHGWPLRLVVPRRYFWKSAKWVRAIELLAEDRPGFWEQNGYHNDADPWREERFSDW</sequence>
<dbReference type="PANTHER" id="PTHR43032">
    <property type="entry name" value="PROTEIN-METHIONINE-SULFOXIDE REDUCTASE"/>
    <property type="match status" value="1"/>
</dbReference>
<dbReference type="AlphaFoldDB" id="A0A832MKP8"/>
<feature type="domain" description="Oxidoreductase molybdopterin-binding" evidence="1">
    <location>
        <begin position="30"/>
        <end position="176"/>
    </location>
</feature>